<dbReference type="AlphaFoldDB" id="A0A067KLR8"/>
<sequence>MGATLEYLPEFYRSCTRANIPKDLYHFSEIWLEEREDIIEGTSEMQTEGIAMYDQCYFSLYWYKHLDLPSGLVFPPFA</sequence>
<reference evidence="1 2" key="1">
    <citation type="journal article" date="2014" name="PLoS ONE">
        <title>Global Analysis of Gene Expression Profiles in Physic Nut (Jatropha curcas L.) Seedlings Exposed to Salt Stress.</title>
        <authorList>
            <person name="Zhang L."/>
            <person name="Zhang C."/>
            <person name="Wu P."/>
            <person name="Chen Y."/>
            <person name="Li M."/>
            <person name="Jiang H."/>
            <person name="Wu G."/>
        </authorList>
    </citation>
    <scope>NUCLEOTIDE SEQUENCE [LARGE SCALE GENOMIC DNA]</scope>
    <source>
        <strain evidence="2">cv. GZQX0401</strain>
        <tissue evidence="1">Young leaves</tissue>
    </source>
</reference>
<dbReference type="Proteomes" id="UP000027138">
    <property type="component" value="Unassembled WGS sequence"/>
</dbReference>
<evidence type="ECO:0000313" key="2">
    <source>
        <dbReference type="Proteomes" id="UP000027138"/>
    </source>
</evidence>
<protein>
    <submittedName>
        <fullName evidence="1">Uncharacterized protein</fullName>
    </submittedName>
</protein>
<evidence type="ECO:0000313" key="1">
    <source>
        <dbReference type="EMBL" id="KDP35958.1"/>
    </source>
</evidence>
<organism evidence="1 2">
    <name type="scientific">Jatropha curcas</name>
    <name type="common">Barbados nut</name>
    <dbReference type="NCBI Taxonomy" id="180498"/>
    <lineage>
        <taxon>Eukaryota</taxon>
        <taxon>Viridiplantae</taxon>
        <taxon>Streptophyta</taxon>
        <taxon>Embryophyta</taxon>
        <taxon>Tracheophyta</taxon>
        <taxon>Spermatophyta</taxon>
        <taxon>Magnoliopsida</taxon>
        <taxon>eudicotyledons</taxon>
        <taxon>Gunneridae</taxon>
        <taxon>Pentapetalae</taxon>
        <taxon>rosids</taxon>
        <taxon>fabids</taxon>
        <taxon>Malpighiales</taxon>
        <taxon>Euphorbiaceae</taxon>
        <taxon>Crotonoideae</taxon>
        <taxon>Jatropheae</taxon>
        <taxon>Jatropha</taxon>
    </lineage>
</organism>
<dbReference type="EMBL" id="KK914463">
    <property type="protein sequence ID" value="KDP35958.1"/>
    <property type="molecule type" value="Genomic_DNA"/>
</dbReference>
<name>A0A067KLR8_JATCU</name>
<accession>A0A067KLR8</accession>
<proteinExistence type="predicted"/>
<gene>
    <name evidence="1" type="ORF">JCGZ_09930</name>
</gene>
<keyword evidence="2" id="KW-1185">Reference proteome</keyword>